<dbReference type="eggNOG" id="COG1413">
    <property type="taxonomic scope" value="Bacteria"/>
</dbReference>
<dbReference type="HOGENOM" id="CLU_033895_0_0_11"/>
<dbReference type="OrthoDB" id="3454616at2"/>
<name>E3IWI7_PSEI1</name>
<dbReference type="EMBL" id="CP002299">
    <property type="protein sequence ID" value="ADP80170.1"/>
    <property type="molecule type" value="Genomic_DNA"/>
</dbReference>
<dbReference type="InParanoid" id="E3IWI7"/>
<proteinExistence type="predicted"/>
<accession>E3IWI7</accession>
<reference evidence="1 2" key="1">
    <citation type="submission" date="2010-10" db="EMBL/GenBank/DDBJ databases">
        <title>Complete sequence of Frankia sp. EuI1c.</title>
        <authorList>
            <consortium name="US DOE Joint Genome Institute"/>
            <person name="Lucas S."/>
            <person name="Copeland A."/>
            <person name="Lapidus A."/>
            <person name="Cheng J.-F."/>
            <person name="Bruce D."/>
            <person name="Goodwin L."/>
            <person name="Pitluck S."/>
            <person name="Chertkov O."/>
            <person name="Detter J.C."/>
            <person name="Han C."/>
            <person name="Tapia R."/>
            <person name="Land M."/>
            <person name="Hauser L."/>
            <person name="Jeffries C."/>
            <person name="Kyrpides N."/>
            <person name="Ivanova N."/>
            <person name="Mikhailova N."/>
            <person name="Beauchemin N."/>
            <person name="Sen A."/>
            <person name="Sur S.A."/>
            <person name="Gtari M."/>
            <person name="Wall L."/>
            <person name="Tisa L."/>
            <person name="Woyke T."/>
        </authorList>
    </citation>
    <scope>NUCLEOTIDE SEQUENCE [LARGE SCALE GENOMIC DNA]</scope>
    <source>
        <strain evidence="2">DSM 45817 / CECT 9037 / EuI1c</strain>
    </source>
</reference>
<evidence type="ECO:0000313" key="2">
    <source>
        <dbReference type="Proteomes" id="UP000002484"/>
    </source>
</evidence>
<protein>
    <submittedName>
        <fullName evidence="1">Uncharacterized protein</fullName>
    </submittedName>
</protein>
<evidence type="ECO:0000313" key="1">
    <source>
        <dbReference type="EMBL" id="ADP80170.1"/>
    </source>
</evidence>
<gene>
    <name evidence="1" type="ordered locus">FraEuI1c_2126</name>
</gene>
<dbReference type="Proteomes" id="UP000002484">
    <property type="component" value="Chromosome"/>
</dbReference>
<dbReference type="AlphaFoldDB" id="E3IWI7"/>
<keyword evidence="2" id="KW-1185">Reference proteome</keyword>
<dbReference type="STRING" id="298654.FraEuI1c_2126"/>
<dbReference type="KEGG" id="fri:FraEuI1c_2126"/>
<organism evidence="1 2">
    <name type="scientific">Pseudofrankia inefficax (strain DSM 45817 / CECT 9037 / DDB 130130 / EuI1c)</name>
    <name type="common">Frankia inefficax</name>
    <dbReference type="NCBI Taxonomy" id="298654"/>
    <lineage>
        <taxon>Bacteria</taxon>
        <taxon>Bacillati</taxon>
        <taxon>Actinomycetota</taxon>
        <taxon>Actinomycetes</taxon>
        <taxon>Frankiales</taxon>
        <taxon>Frankiaceae</taxon>
        <taxon>Pseudofrankia</taxon>
    </lineage>
</organism>
<sequence>MLTAMTVEAEDIAPDWRYASYRSVRGALQRGQGSAVAWLRDHPDDAQLVYECTSRDTRWDWQVDDRRTYLARLLRDLRLDLAPLITQQRACGPYRSWPDRDPTDEYNQFDLTVGTLETLARTGNTQAREALRGYVRDGARWVDALETISYEWPAEWWDDLWETAAARLGVETPPNLWAAGEPWERWRGRDSHFDRLLDATLPTRHDYPATQNDLAVASDADLVTLLRTPHTDRGTVAAVLRQIRRRGKPVPELLDLVEHLAPLGSSTLVRALHPLGRLVAPPARTWAADPTHPLFRYAPDLLADHGDEQDIPTLLTALDGLADQWCGWDQLTAGIARILSGLPPTAHGEIRTQLVRRLRSLTDASPHSYERASYLRSLLLLDQPDTMNTLAIYLLDCEPEVRRIAAENAPLTSEARRWLTELRDDPIEDHDVKHTAARRL</sequence>